<gene>
    <name evidence="3" type="ORF">HK103_007506</name>
</gene>
<organism evidence="3 4">
    <name type="scientific">Boothiomyces macroporosus</name>
    <dbReference type="NCBI Taxonomy" id="261099"/>
    <lineage>
        <taxon>Eukaryota</taxon>
        <taxon>Fungi</taxon>
        <taxon>Fungi incertae sedis</taxon>
        <taxon>Chytridiomycota</taxon>
        <taxon>Chytridiomycota incertae sedis</taxon>
        <taxon>Chytridiomycetes</taxon>
        <taxon>Rhizophydiales</taxon>
        <taxon>Terramycetaceae</taxon>
        <taxon>Boothiomyces</taxon>
    </lineage>
</organism>
<dbReference type="Proteomes" id="UP001210925">
    <property type="component" value="Unassembled WGS sequence"/>
</dbReference>
<dbReference type="CDD" id="cd07992">
    <property type="entry name" value="LPLAT_AAK14816-like"/>
    <property type="match status" value="1"/>
</dbReference>
<dbReference type="PANTHER" id="PTHR31605:SF0">
    <property type="entry name" value="GLYCEROL-3-PHOSPHATE O-ACYLTRANSFERASE 1"/>
    <property type="match status" value="1"/>
</dbReference>
<evidence type="ECO:0000259" key="2">
    <source>
        <dbReference type="SMART" id="SM00563"/>
    </source>
</evidence>
<feature type="transmembrane region" description="Helical" evidence="1">
    <location>
        <begin position="455"/>
        <end position="475"/>
    </location>
</feature>
<evidence type="ECO:0000313" key="4">
    <source>
        <dbReference type="Proteomes" id="UP001210925"/>
    </source>
</evidence>
<dbReference type="Pfam" id="PF01553">
    <property type="entry name" value="Acyltransferase"/>
    <property type="match status" value="1"/>
</dbReference>
<keyword evidence="1" id="KW-0812">Transmembrane</keyword>
<keyword evidence="1" id="KW-1133">Transmembrane helix</keyword>
<dbReference type="GO" id="GO:0016287">
    <property type="term" value="F:glycerone-phosphate O-acyltransferase activity"/>
    <property type="evidence" value="ECO:0007669"/>
    <property type="project" value="TreeGrafter"/>
</dbReference>
<dbReference type="SMART" id="SM00563">
    <property type="entry name" value="PlsC"/>
    <property type="match status" value="1"/>
</dbReference>
<feature type="transmembrane region" description="Helical" evidence="1">
    <location>
        <begin position="363"/>
        <end position="392"/>
    </location>
</feature>
<evidence type="ECO:0000313" key="3">
    <source>
        <dbReference type="EMBL" id="KAJ3254118.1"/>
    </source>
</evidence>
<dbReference type="EMBL" id="JADGKB010000092">
    <property type="protein sequence ID" value="KAJ3254118.1"/>
    <property type="molecule type" value="Genomic_DNA"/>
</dbReference>
<dbReference type="InterPro" id="IPR052744">
    <property type="entry name" value="GPAT/DAPAT"/>
</dbReference>
<accession>A0AAD5UC42</accession>
<reference evidence="3" key="1">
    <citation type="submission" date="2020-05" db="EMBL/GenBank/DDBJ databases">
        <title>Phylogenomic resolution of chytrid fungi.</title>
        <authorList>
            <person name="Stajich J.E."/>
            <person name="Amses K."/>
            <person name="Simmons R."/>
            <person name="Seto K."/>
            <person name="Myers J."/>
            <person name="Bonds A."/>
            <person name="Quandt C.A."/>
            <person name="Barry K."/>
            <person name="Liu P."/>
            <person name="Grigoriev I."/>
            <person name="Longcore J.E."/>
            <person name="James T.Y."/>
        </authorList>
    </citation>
    <scope>NUCLEOTIDE SEQUENCE</scope>
    <source>
        <strain evidence="3">PLAUS21</strain>
    </source>
</reference>
<dbReference type="PANTHER" id="PTHR31605">
    <property type="entry name" value="GLYCEROL-3-PHOSPHATE O-ACYLTRANSFERASE 1"/>
    <property type="match status" value="1"/>
</dbReference>
<feature type="transmembrane region" description="Helical" evidence="1">
    <location>
        <begin position="425"/>
        <end position="449"/>
    </location>
</feature>
<protein>
    <recommendedName>
        <fullName evidence="2">Phospholipid/glycerol acyltransferase domain-containing protein</fullName>
    </recommendedName>
</protein>
<evidence type="ECO:0000256" key="1">
    <source>
        <dbReference type="SAM" id="Phobius"/>
    </source>
</evidence>
<keyword evidence="1" id="KW-0472">Membrane</keyword>
<dbReference type="GO" id="GO:0008654">
    <property type="term" value="P:phospholipid biosynthetic process"/>
    <property type="evidence" value="ECO:0007669"/>
    <property type="project" value="TreeGrafter"/>
</dbReference>
<dbReference type="GO" id="GO:0004366">
    <property type="term" value="F:glycerol-3-phosphate O-acyltransferase activity"/>
    <property type="evidence" value="ECO:0007669"/>
    <property type="project" value="TreeGrafter"/>
</dbReference>
<dbReference type="InterPro" id="IPR002123">
    <property type="entry name" value="Plipid/glycerol_acylTrfase"/>
</dbReference>
<dbReference type="SUPFAM" id="SSF69593">
    <property type="entry name" value="Glycerol-3-phosphate (1)-acyltransferase"/>
    <property type="match status" value="2"/>
</dbReference>
<proteinExistence type="predicted"/>
<sequence>MVLSLFFKEIRVRGDSNIPSGPVLFAVAPHANQFIDPVMLFTTCGRQVGFLAAKKSMDLFWIGLFARAFNSIPVERPQDLIKKQKGKIYMQDDELKLFGEETTFTTIKPRSVITVNGDEATVAEVISDSVLLLQKPFKPDTFAELKKSKMEFKMTPHVDQGKMFDEVVKRLSKDGAVGIFPEGGSHDRPEMLPLKAGVAIMALETLVKFPGTKLKIVPVGLHYFHADKFRSRAVIEYGEQIEIPLELVDQYKNGGHEKRQAIGLLMDTIQVHLKSLTVQAADYDSLMPLDDCTNQKKLISIPLLLCLEDLLKVFLANSAFEKEKHNPLVQQLKQEVSEYNRMLKFYGVKDHQVKNTSIKVSRAIYLVVLRLLQFIALIVLSAPMLILAWPLIFLTRKVSHERAATALAGSKVKISGRDVVSTWKLLTGLVVTPLLWFTYSFLAFLYYYITVSYSSGLTAGFTVFIALPVLSMITIRSSENAYNLLASIRPLIVSIGNTMSSSEPLRASRQKLQQKIRDLVNQLGPEVFPNFEEIRVVAPDGHVKGFSNVAANKMGRGNVDATVVTKLGQDETYALNTVFGEELDKVKLQ</sequence>
<comment type="caution">
    <text evidence="3">The sequence shown here is derived from an EMBL/GenBank/DDBJ whole genome shotgun (WGS) entry which is preliminary data.</text>
</comment>
<dbReference type="AlphaFoldDB" id="A0AAD5UC42"/>
<name>A0AAD5UC42_9FUNG</name>
<feature type="domain" description="Phospholipid/glycerol acyltransferase" evidence="2">
    <location>
        <begin position="24"/>
        <end position="224"/>
    </location>
</feature>
<keyword evidence="4" id="KW-1185">Reference proteome</keyword>